<accession>A0A327ZFU1</accession>
<dbReference type="EMBL" id="QLMJ01000009">
    <property type="protein sequence ID" value="RAK35757.1"/>
    <property type="molecule type" value="Genomic_DNA"/>
</dbReference>
<keyword evidence="2" id="KW-1185">Reference proteome</keyword>
<comment type="caution">
    <text evidence="1">The sequence shown here is derived from an EMBL/GenBank/DDBJ whole genome shotgun (WGS) entry which is preliminary data.</text>
</comment>
<dbReference type="OrthoDB" id="5193058at2"/>
<evidence type="ECO:0000313" key="1">
    <source>
        <dbReference type="EMBL" id="RAK35757.1"/>
    </source>
</evidence>
<dbReference type="Proteomes" id="UP000249341">
    <property type="component" value="Unassembled WGS sequence"/>
</dbReference>
<dbReference type="RefSeq" id="WP_146616843.1">
    <property type="nucleotide sequence ID" value="NZ_JACHWI010000006.1"/>
</dbReference>
<name>A0A327ZFU1_9ACTN</name>
<gene>
    <name evidence="1" type="ORF">B0I29_109231</name>
</gene>
<protein>
    <submittedName>
        <fullName evidence="1">Uncharacterized protein</fullName>
    </submittedName>
</protein>
<sequence length="626" mass="67792">MNLLVGSIPCEQVDAAVVAADDRVSASGRRSAAHRVGALLALAEALQSRFLCRRIADDLDRCIAIVRDAGDLVPRGRPERRQVTLRLASLLAVRNGQGDTEAALESLRDGQRGLRQGNPEHAVLDTMIGAVLVPQYQRYHREADLIEALDRIERALPVIDRAFAAPRPDPRYTEVFATSASAARAGLAALLVSRSGTDHAGDDDERIRRLVDQAGRLAPSVAHVGDALLRAYEMKGFEGQPAEDAAKMAAGFDVGDLAPFPGVNDGLAVASRGVRIGGRYGTTGDLSSLDEGIHDLETELDAPGRFEPDRPSQLATLANLYQLRSRTKGLSGDPSAAADRRRAEDLATRVLALGAGSQDEARVVLANCKLDGYRPDGPDQHVLDEAVTLLRRAISGQALSPPLRRTLRSSLAEALIGKGFRDGDIGAVNEGVELFQMVRDRYAPGTLPHALACSRLAAGLHLRAEATEQEDDRLAAAAASRKAINEIVGKSLIWAYDTAVQWADWSWRHERMADAGEAYLIAVDVLNQLVRAQLTRAMSELVLRRAAYGMPARAAYALTRRRRLTEAIEVLEGGRAVLLSAALERDLVGLTAPEHAPVRERYLRAVERLRSLQDRAIQEQLSTEEA</sequence>
<evidence type="ECO:0000313" key="2">
    <source>
        <dbReference type="Proteomes" id="UP000249341"/>
    </source>
</evidence>
<reference evidence="1 2" key="1">
    <citation type="submission" date="2018-06" db="EMBL/GenBank/DDBJ databases">
        <title>Genomic Encyclopedia of Type Strains, Phase III (KMG-III): the genomes of soil and plant-associated and newly described type strains.</title>
        <authorList>
            <person name="Whitman W."/>
        </authorList>
    </citation>
    <scope>NUCLEOTIDE SEQUENCE [LARGE SCALE GENOMIC DNA]</scope>
    <source>
        <strain evidence="1 2">CGMCC 4.7090</strain>
    </source>
</reference>
<organism evidence="1 2">
    <name type="scientific">Actinoplanes lutulentus</name>
    <dbReference type="NCBI Taxonomy" id="1287878"/>
    <lineage>
        <taxon>Bacteria</taxon>
        <taxon>Bacillati</taxon>
        <taxon>Actinomycetota</taxon>
        <taxon>Actinomycetes</taxon>
        <taxon>Micromonosporales</taxon>
        <taxon>Micromonosporaceae</taxon>
        <taxon>Actinoplanes</taxon>
    </lineage>
</organism>
<dbReference type="AlphaFoldDB" id="A0A327ZFU1"/>
<proteinExistence type="predicted"/>